<protein>
    <recommendedName>
        <fullName evidence="4">Dolichyl-phosphate-mannose-protein mannosyltransferase</fullName>
    </recommendedName>
</protein>
<dbReference type="GeneID" id="69117647"/>
<feature type="transmembrane region" description="Helical" evidence="1">
    <location>
        <begin position="74"/>
        <end position="92"/>
    </location>
</feature>
<feature type="transmembrane region" description="Helical" evidence="1">
    <location>
        <begin position="245"/>
        <end position="264"/>
    </location>
</feature>
<dbReference type="AlphaFoldDB" id="A0ABD5NAT4"/>
<comment type="caution">
    <text evidence="2">The sequence shown here is derived from an EMBL/GenBank/DDBJ whole genome shotgun (WGS) entry which is preliminary data.</text>
</comment>
<sequence>MSSTPNRLRKLALVAGFAGLAVAVLAAHRTPAAGYEISPYAATPRAVWAGVGVALAAGALGALTAPARSRSRDAGVLLVVGSALAVYAMPVIRGYEFYGAGDALSHVGWAREIASGALEPTNLLYPGVHTLTVFVSGVADVPLPLANNYVVLVAFPLVFLLFVPLAAQLLAGTPTAYAVGLLAAVVFVPINNIAVHPIAHPASQAILAFAFLLYLALAYAVGVLDTGAGAEPGGDRAHGSLGRPFSVTGTGGLLALASAAIVLVHPQQALNVALVFVAVSFVQFVGRWYFDDHPVTTHRPLYLHTAVLVGAFALWAPRFERAQGAAQSTIRSILQQGASTGDVVAAKSASLTVVGGSLPEIFLKLFGTATVVSLLAAGLLVVALRRHRRGPDSLVAYVAAGFVPLVAVFAVVLAAEQGDMYFRYQGFIMVPVTVVGAAALARARGWFAGRDHPRAGTAVVAALLLVLVPVGLVAVHPSPYMYQPSQHVTEEQVAGYDAAFEHRDPDVPFTGLRGGPRRFVDYHYGTQQARTTLNFPGYEAGTLPSTFANASYADAYETTRYLVISAAVRETEVELYDGFRYPRRGFELLESTPGVARVRSNGEFRQYVVEGDE</sequence>
<keyword evidence="1" id="KW-0472">Membrane</keyword>
<keyword evidence="1" id="KW-0812">Transmembrane</keyword>
<dbReference type="Proteomes" id="UP001595660">
    <property type="component" value="Unassembled WGS sequence"/>
</dbReference>
<feature type="transmembrane region" description="Helical" evidence="1">
    <location>
        <begin position="205"/>
        <end position="224"/>
    </location>
</feature>
<reference evidence="2 3" key="1">
    <citation type="journal article" date="2019" name="Int. J. Syst. Evol. Microbiol.">
        <title>The Global Catalogue of Microorganisms (GCM) 10K type strain sequencing project: providing services to taxonomists for standard genome sequencing and annotation.</title>
        <authorList>
            <consortium name="The Broad Institute Genomics Platform"/>
            <consortium name="The Broad Institute Genome Sequencing Center for Infectious Disease"/>
            <person name="Wu L."/>
            <person name="Ma J."/>
        </authorList>
    </citation>
    <scope>NUCLEOTIDE SEQUENCE [LARGE SCALE GENOMIC DNA]</scope>
    <source>
        <strain evidence="2 3">CGMCC 1.12562</strain>
    </source>
</reference>
<feature type="transmembrane region" description="Helical" evidence="1">
    <location>
        <begin position="301"/>
        <end position="319"/>
    </location>
</feature>
<evidence type="ECO:0000256" key="1">
    <source>
        <dbReference type="SAM" id="Phobius"/>
    </source>
</evidence>
<feature type="transmembrane region" description="Helical" evidence="1">
    <location>
        <begin position="149"/>
        <end position="170"/>
    </location>
</feature>
<proteinExistence type="predicted"/>
<evidence type="ECO:0000313" key="3">
    <source>
        <dbReference type="Proteomes" id="UP001595660"/>
    </source>
</evidence>
<accession>A0ABD5NAT4</accession>
<feature type="transmembrane region" description="Helical" evidence="1">
    <location>
        <begin position="177"/>
        <end position="199"/>
    </location>
</feature>
<feature type="transmembrane region" description="Helical" evidence="1">
    <location>
        <begin position="361"/>
        <end position="382"/>
    </location>
</feature>
<organism evidence="2 3">
    <name type="scientific">Halobacterium litoreum</name>
    <dbReference type="NCBI Taxonomy" id="2039234"/>
    <lineage>
        <taxon>Archaea</taxon>
        <taxon>Methanobacteriati</taxon>
        <taxon>Methanobacteriota</taxon>
        <taxon>Stenosarchaea group</taxon>
        <taxon>Halobacteria</taxon>
        <taxon>Halobacteriales</taxon>
        <taxon>Halobacteriaceae</taxon>
        <taxon>Halobacterium</taxon>
    </lineage>
</organism>
<evidence type="ECO:0000313" key="2">
    <source>
        <dbReference type="EMBL" id="MFC3476445.1"/>
    </source>
</evidence>
<keyword evidence="3" id="KW-1185">Reference proteome</keyword>
<dbReference type="RefSeq" id="WP_232572406.1">
    <property type="nucleotide sequence ID" value="NZ_CP089466.1"/>
</dbReference>
<feature type="transmembrane region" description="Helical" evidence="1">
    <location>
        <begin position="270"/>
        <end position="289"/>
    </location>
</feature>
<evidence type="ECO:0008006" key="4">
    <source>
        <dbReference type="Google" id="ProtNLM"/>
    </source>
</evidence>
<gene>
    <name evidence="2" type="ORF">ACFOKC_01765</name>
</gene>
<name>A0ABD5NAT4_9EURY</name>
<feature type="transmembrane region" description="Helical" evidence="1">
    <location>
        <begin position="421"/>
        <end position="443"/>
    </location>
</feature>
<feature type="transmembrane region" description="Helical" evidence="1">
    <location>
        <begin position="455"/>
        <end position="475"/>
    </location>
</feature>
<dbReference type="EMBL" id="JBHRWN010000002">
    <property type="protein sequence ID" value="MFC3476445.1"/>
    <property type="molecule type" value="Genomic_DNA"/>
</dbReference>
<feature type="transmembrane region" description="Helical" evidence="1">
    <location>
        <begin position="394"/>
        <end position="415"/>
    </location>
</feature>
<keyword evidence="1" id="KW-1133">Transmembrane helix</keyword>
<feature type="transmembrane region" description="Helical" evidence="1">
    <location>
        <begin position="46"/>
        <end position="67"/>
    </location>
</feature>